<dbReference type="Gene3D" id="3.30.160.60">
    <property type="entry name" value="Classic Zinc Finger"/>
    <property type="match status" value="6"/>
</dbReference>
<dbReference type="GO" id="GO:0008270">
    <property type="term" value="F:zinc ion binding"/>
    <property type="evidence" value="ECO:0007669"/>
    <property type="project" value="UniProtKB-KW"/>
</dbReference>
<dbReference type="GO" id="GO:0006357">
    <property type="term" value="P:regulation of transcription by RNA polymerase II"/>
    <property type="evidence" value="ECO:0007669"/>
    <property type="project" value="TreeGrafter"/>
</dbReference>
<evidence type="ECO:0000256" key="10">
    <source>
        <dbReference type="SAM" id="MobiDB-lite"/>
    </source>
</evidence>
<evidence type="ECO:0000259" key="11">
    <source>
        <dbReference type="PROSITE" id="PS50157"/>
    </source>
</evidence>
<feature type="region of interest" description="Disordered" evidence="10">
    <location>
        <begin position="452"/>
        <end position="481"/>
    </location>
</feature>
<dbReference type="RefSeq" id="XP_035319797.1">
    <property type="nucleotide sequence ID" value="XM_035464087.1"/>
</dbReference>
<dbReference type="PROSITE" id="PS00028">
    <property type="entry name" value="ZINC_FINGER_C2H2_1"/>
    <property type="match status" value="6"/>
</dbReference>
<dbReference type="FunFam" id="3.30.160.60:FF:000032">
    <property type="entry name" value="Krueppel-like factor 4"/>
    <property type="match status" value="1"/>
</dbReference>
<keyword evidence="13" id="KW-1185">Reference proteome</keyword>
<sequence>MSKRTAIEEAQCATPLKRIHLEQDGGIDATAALKKMHLRDSSCHRPITPPPAAEDEAATPTTSPSNDEEEGGSPAEAAAYSSPVTTTTTTTTTTTPSHARFPSDLKTLCCTWPGCPKTFNRPARLRDHLNSHTNSRPFRCLYDGCDKDYTVDKHLKQHVKAVHTRERKHVCPRDGCGKSFVTGTRLKRHQAVHEGADRFRCPECGQSFRKRDTLAKHVRRDHRGLPTHACPETGCDAAFDTRASLRRHADRQHGEPRFWCAECASTASAPLGFTTQALLQAHIKRDHQDCIFCDFKSTSQAELERHVELHHSGRSVQDRRSVRCPHPGCPKTFTRRSNCNNHVRTAHQGLRYVCGQVGLPPSLDGQHGTYHPCGQGFASKARLEDHVRHVHLGQERVRMSAVAPDPDLVLGSEPGFSVAAVGRGDGDDASAMIDDILGMTDAPTPMFDAGNDFTPSQLSTGAADGEEEEAGTGRPDDDEYDENIFAADLDYDDVDNDWADDEANILLLARHDLTTTITPSEDAIDPSLGHF</sequence>
<evidence type="ECO:0000256" key="3">
    <source>
        <dbReference type="ARBA" id="ARBA00022737"/>
    </source>
</evidence>
<dbReference type="PANTHER" id="PTHR46179">
    <property type="entry name" value="ZINC FINGER PROTEIN"/>
    <property type="match status" value="1"/>
</dbReference>
<gene>
    <name evidence="12" type="ORF">GMORB2_2107</name>
</gene>
<name>A0A9P5D2U1_9HYPO</name>
<feature type="domain" description="C2H2-type" evidence="11">
    <location>
        <begin position="322"/>
        <end position="352"/>
    </location>
</feature>
<dbReference type="InterPro" id="IPR013087">
    <property type="entry name" value="Znf_C2H2_type"/>
</dbReference>
<dbReference type="PANTHER" id="PTHR46179:SF13">
    <property type="entry name" value="C2H2-TYPE DOMAIN-CONTAINING PROTEIN"/>
    <property type="match status" value="1"/>
</dbReference>
<keyword evidence="2" id="KW-0479">Metal-binding</keyword>
<feature type="region of interest" description="Disordered" evidence="10">
    <location>
        <begin position="36"/>
        <end position="98"/>
    </location>
</feature>
<feature type="compositionally biased region" description="Low complexity" evidence="10">
    <location>
        <begin position="72"/>
        <end position="95"/>
    </location>
</feature>
<evidence type="ECO:0000256" key="1">
    <source>
        <dbReference type="ARBA" id="ARBA00004123"/>
    </source>
</evidence>
<evidence type="ECO:0000256" key="9">
    <source>
        <dbReference type="PROSITE-ProRule" id="PRU00042"/>
    </source>
</evidence>
<comment type="caution">
    <text evidence="12">The sequence shown here is derived from an EMBL/GenBank/DDBJ whole genome shotgun (WGS) entry which is preliminary data.</text>
</comment>
<feature type="domain" description="C2H2-type" evidence="11">
    <location>
        <begin position="108"/>
        <end position="137"/>
    </location>
</feature>
<protein>
    <recommendedName>
        <fullName evidence="11">C2H2-type domain-containing protein</fullName>
    </recommendedName>
</protein>
<feature type="domain" description="C2H2-type" evidence="11">
    <location>
        <begin position="138"/>
        <end position="168"/>
    </location>
</feature>
<keyword evidence="5" id="KW-0862">Zinc</keyword>
<accession>A0A9P5D2U1</accession>
<feature type="domain" description="C2H2-type" evidence="11">
    <location>
        <begin position="169"/>
        <end position="198"/>
    </location>
</feature>
<dbReference type="OrthoDB" id="4748970at2759"/>
<dbReference type="PROSITE" id="PS50157">
    <property type="entry name" value="ZINC_FINGER_C2H2_2"/>
    <property type="match status" value="7"/>
</dbReference>
<evidence type="ECO:0000256" key="2">
    <source>
        <dbReference type="ARBA" id="ARBA00022723"/>
    </source>
</evidence>
<keyword evidence="4 9" id="KW-0863">Zinc-finger</keyword>
<keyword evidence="8" id="KW-0539">Nucleus</keyword>
<evidence type="ECO:0000256" key="7">
    <source>
        <dbReference type="ARBA" id="ARBA00023163"/>
    </source>
</evidence>
<feature type="compositionally biased region" description="Acidic residues" evidence="10">
    <location>
        <begin position="464"/>
        <end position="481"/>
    </location>
</feature>
<dbReference type="SUPFAM" id="SSF57667">
    <property type="entry name" value="beta-beta-alpha zinc fingers"/>
    <property type="match status" value="5"/>
</dbReference>
<dbReference type="EMBL" id="JAANYQ010000013">
    <property type="protein sequence ID" value="KAF4121145.1"/>
    <property type="molecule type" value="Genomic_DNA"/>
</dbReference>
<dbReference type="Proteomes" id="UP000749293">
    <property type="component" value="Unassembled WGS sequence"/>
</dbReference>
<feature type="domain" description="C2H2-type" evidence="11">
    <location>
        <begin position="228"/>
        <end position="258"/>
    </location>
</feature>
<feature type="domain" description="C2H2-type" evidence="11">
    <location>
        <begin position="199"/>
        <end position="227"/>
    </location>
</feature>
<dbReference type="Pfam" id="PF00096">
    <property type="entry name" value="zf-C2H2"/>
    <property type="match status" value="3"/>
</dbReference>
<reference evidence="12" key="1">
    <citation type="submission" date="2020-03" db="EMBL/GenBank/DDBJ databases">
        <title>Site-based positive gene gene selection in Geosmithia morbida across the United States reveals a broad range of putative effectors and factors for local host and environmental adapation.</title>
        <authorList>
            <person name="Onufrak A."/>
            <person name="Murdoch R.W."/>
            <person name="Gazis R."/>
            <person name="Huff M."/>
            <person name="Staton M."/>
            <person name="Klingeman W."/>
            <person name="Hadziabdic D."/>
        </authorList>
    </citation>
    <scope>NUCLEOTIDE SEQUENCE</scope>
    <source>
        <strain evidence="12">1262</strain>
    </source>
</reference>
<dbReference type="InterPro" id="IPR051061">
    <property type="entry name" value="Zinc_finger_trans_reg"/>
</dbReference>
<evidence type="ECO:0000313" key="12">
    <source>
        <dbReference type="EMBL" id="KAF4121145.1"/>
    </source>
</evidence>
<evidence type="ECO:0000256" key="5">
    <source>
        <dbReference type="ARBA" id="ARBA00022833"/>
    </source>
</evidence>
<dbReference type="GO" id="GO:0005634">
    <property type="term" value="C:nucleus"/>
    <property type="evidence" value="ECO:0007669"/>
    <property type="project" value="UniProtKB-SubCell"/>
</dbReference>
<keyword evidence="3" id="KW-0677">Repeat</keyword>
<keyword evidence="6" id="KW-0805">Transcription regulation</keyword>
<evidence type="ECO:0000313" key="13">
    <source>
        <dbReference type="Proteomes" id="UP000749293"/>
    </source>
</evidence>
<feature type="domain" description="C2H2-type" evidence="11">
    <location>
        <begin position="373"/>
        <end position="396"/>
    </location>
</feature>
<evidence type="ECO:0000256" key="8">
    <source>
        <dbReference type="ARBA" id="ARBA00023242"/>
    </source>
</evidence>
<dbReference type="InterPro" id="IPR036236">
    <property type="entry name" value="Znf_C2H2_sf"/>
</dbReference>
<organism evidence="12 13">
    <name type="scientific">Geosmithia morbida</name>
    <dbReference type="NCBI Taxonomy" id="1094350"/>
    <lineage>
        <taxon>Eukaryota</taxon>
        <taxon>Fungi</taxon>
        <taxon>Dikarya</taxon>
        <taxon>Ascomycota</taxon>
        <taxon>Pezizomycotina</taxon>
        <taxon>Sordariomycetes</taxon>
        <taxon>Hypocreomycetidae</taxon>
        <taxon>Hypocreales</taxon>
        <taxon>Bionectriaceae</taxon>
        <taxon>Geosmithia</taxon>
    </lineage>
</organism>
<dbReference type="AlphaFoldDB" id="A0A9P5D2U1"/>
<dbReference type="GeneID" id="55968337"/>
<evidence type="ECO:0000256" key="6">
    <source>
        <dbReference type="ARBA" id="ARBA00023015"/>
    </source>
</evidence>
<comment type="subcellular location">
    <subcellularLocation>
        <location evidence="1">Nucleus</location>
    </subcellularLocation>
</comment>
<keyword evidence="7" id="KW-0804">Transcription</keyword>
<proteinExistence type="predicted"/>
<dbReference type="SMART" id="SM00355">
    <property type="entry name" value="ZnF_C2H2"/>
    <property type="match status" value="9"/>
</dbReference>
<evidence type="ECO:0000256" key="4">
    <source>
        <dbReference type="ARBA" id="ARBA00022771"/>
    </source>
</evidence>